<name>A0A221NTH9_9ACTN</name>
<dbReference type="Pfam" id="PF00561">
    <property type="entry name" value="Abhydrolase_1"/>
    <property type="match status" value="1"/>
</dbReference>
<dbReference type="Gene3D" id="3.40.50.1820">
    <property type="entry name" value="alpha/beta hydrolase"/>
    <property type="match status" value="1"/>
</dbReference>
<dbReference type="EMBL" id="CP022433">
    <property type="protein sequence ID" value="ASN23289.1"/>
    <property type="molecule type" value="Genomic_DNA"/>
</dbReference>
<dbReference type="InterPro" id="IPR029058">
    <property type="entry name" value="AB_hydrolase_fold"/>
</dbReference>
<dbReference type="InterPro" id="IPR000073">
    <property type="entry name" value="AB_hydrolase_1"/>
</dbReference>
<sequence>MGADYYSAAVQGPHEHFELGPYTLDSGDTLPAARLAYRTLGRLNAAKDNAVLVPHMYSGTSASMQMLIGEGRALDPSRYFLILPDQFGSGLSSSPSNTPAPFDRGHFPAVTIADDVRAQHRLLTEQFGITALHTVLGWSMGGQQTYEWAVRHPEMVLRAAVFAATAKTPVQNQLQLDVQCELLRADPAFADGFYTDSDDVHLGLSRHAMAWAATSTSYRFFRDEVWRRIGFAAAEEFTLGFTRSHFQPMDPNNLLRQAAKWRAADVSLCTGGDLKAALDRISAEFFVFAFGDDLLFPVEDHERDAAMIRNARLRVMESPLGHFTMFGLIPEDAAAIDDALAEVLKS</sequence>
<dbReference type="GO" id="GO:0016747">
    <property type="term" value="F:acyltransferase activity, transferring groups other than amino-acyl groups"/>
    <property type="evidence" value="ECO:0007669"/>
    <property type="project" value="InterPro"/>
</dbReference>
<dbReference type="PIRSF" id="PIRSF000443">
    <property type="entry name" value="Homoser_Ac_trans"/>
    <property type="match status" value="1"/>
</dbReference>
<evidence type="ECO:0000256" key="1">
    <source>
        <dbReference type="PIRSR" id="PIRSR000443-1"/>
    </source>
</evidence>
<dbReference type="Proteomes" id="UP000031501">
    <property type="component" value="Chromosome"/>
</dbReference>
<evidence type="ECO:0000313" key="4">
    <source>
        <dbReference type="Proteomes" id="UP000031501"/>
    </source>
</evidence>
<dbReference type="OrthoDB" id="9800754at2"/>
<dbReference type="PANTHER" id="PTHR32268">
    <property type="entry name" value="HOMOSERINE O-ACETYLTRANSFERASE"/>
    <property type="match status" value="1"/>
</dbReference>
<dbReference type="NCBIfam" id="NF005757">
    <property type="entry name" value="PRK07581.1"/>
    <property type="match status" value="1"/>
</dbReference>
<dbReference type="SUPFAM" id="SSF53474">
    <property type="entry name" value="alpha/beta-Hydrolases"/>
    <property type="match status" value="1"/>
</dbReference>
<organism evidence="3 4">
    <name type="scientific">Streptomyces pluripotens</name>
    <dbReference type="NCBI Taxonomy" id="1355015"/>
    <lineage>
        <taxon>Bacteria</taxon>
        <taxon>Bacillati</taxon>
        <taxon>Actinomycetota</taxon>
        <taxon>Actinomycetes</taxon>
        <taxon>Kitasatosporales</taxon>
        <taxon>Streptomycetaceae</taxon>
        <taxon>Streptomyces</taxon>
    </lineage>
</organism>
<dbReference type="AlphaFoldDB" id="A0A221NTH9"/>
<proteinExistence type="predicted"/>
<gene>
    <name evidence="3" type="ORF">LK07_03755</name>
</gene>
<reference evidence="3 4" key="1">
    <citation type="submission" date="2017-07" db="EMBL/GenBank/DDBJ databases">
        <title>Genome sequence of Streptomyces pluripotens MUSC 137T.</title>
        <authorList>
            <person name="Ser H.-L."/>
            <person name="Lee L.-H."/>
        </authorList>
    </citation>
    <scope>NUCLEOTIDE SEQUENCE [LARGE SCALE GENOMIC DNA]</scope>
    <source>
        <strain evidence="3 4">MUSC 137</strain>
    </source>
</reference>
<keyword evidence="4" id="KW-1185">Reference proteome</keyword>
<dbReference type="KEGG" id="splu:LK06_002670"/>
<feature type="active site" description="Nucleophile" evidence="1">
    <location>
        <position position="139"/>
    </location>
</feature>
<accession>A0A221NTH9</accession>
<dbReference type="STRING" id="1355015.LK06_002670"/>
<evidence type="ECO:0000259" key="2">
    <source>
        <dbReference type="Pfam" id="PF00561"/>
    </source>
</evidence>
<protein>
    <recommendedName>
        <fullName evidence="2">AB hydrolase-1 domain-containing protein</fullName>
    </recommendedName>
</protein>
<feature type="active site" evidence="1">
    <location>
        <position position="293"/>
    </location>
</feature>
<evidence type="ECO:0000313" key="3">
    <source>
        <dbReference type="EMBL" id="ASN23289.1"/>
    </source>
</evidence>
<dbReference type="PANTHER" id="PTHR32268:SF15">
    <property type="entry name" value="HOMOSERINE ACETYLTRANSFERASE FAMILY PROTEIN (AFU_ORTHOLOGUE AFUA_1G15350)"/>
    <property type="match status" value="1"/>
</dbReference>
<feature type="active site" evidence="1">
    <location>
        <position position="322"/>
    </location>
</feature>
<feature type="domain" description="AB hydrolase-1" evidence="2">
    <location>
        <begin position="51"/>
        <end position="325"/>
    </location>
</feature>
<dbReference type="InterPro" id="IPR008220">
    <property type="entry name" value="HAT_MetX-like"/>
</dbReference>